<dbReference type="Proteomes" id="UP001057402">
    <property type="component" value="Chromosome 4"/>
</dbReference>
<protein>
    <submittedName>
        <fullName evidence="1">Uncharacterized protein</fullName>
    </submittedName>
</protein>
<proteinExistence type="predicted"/>
<comment type="caution">
    <text evidence="1">The sequence shown here is derived from an EMBL/GenBank/DDBJ whole genome shotgun (WGS) entry which is preliminary data.</text>
</comment>
<evidence type="ECO:0000313" key="2">
    <source>
        <dbReference type="Proteomes" id="UP001057402"/>
    </source>
</evidence>
<organism evidence="1 2">
    <name type="scientific">Melastoma candidum</name>
    <dbReference type="NCBI Taxonomy" id="119954"/>
    <lineage>
        <taxon>Eukaryota</taxon>
        <taxon>Viridiplantae</taxon>
        <taxon>Streptophyta</taxon>
        <taxon>Embryophyta</taxon>
        <taxon>Tracheophyta</taxon>
        <taxon>Spermatophyta</taxon>
        <taxon>Magnoliopsida</taxon>
        <taxon>eudicotyledons</taxon>
        <taxon>Gunneridae</taxon>
        <taxon>Pentapetalae</taxon>
        <taxon>rosids</taxon>
        <taxon>malvids</taxon>
        <taxon>Myrtales</taxon>
        <taxon>Melastomataceae</taxon>
        <taxon>Melastomatoideae</taxon>
        <taxon>Melastomateae</taxon>
        <taxon>Melastoma</taxon>
    </lineage>
</organism>
<sequence length="179" mass="19288">MGSSAAGEAIRRLQPKPHVVCVPYPAQGHINPFLKLAKILHHRCGFHVTFVLTEYNQKRLLRSRGPGSLDGLPGFRFVAIPDGLPPSDADSTQDIPSLCESTSKNCLEPLVELIGRLNDDRNEPRVSGVIADGVMTFGLYAAERVGVPGVVFWTPSACGVLGYAQYTPLIDKGLVPLKG</sequence>
<dbReference type="EMBL" id="CM042883">
    <property type="protein sequence ID" value="KAI4375873.1"/>
    <property type="molecule type" value="Genomic_DNA"/>
</dbReference>
<gene>
    <name evidence="1" type="ORF">MLD38_013691</name>
</gene>
<keyword evidence="2" id="KW-1185">Reference proteome</keyword>
<reference evidence="2" key="1">
    <citation type="journal article" date="2023" name="Front. Plant Sci.">
        <title>Chromosomal-level genome assembly of Melastoma candidum provides insights into trichome evolution.</title>
        <authorList>
            <person name="Zhong Y."/>
            <person name="Wu W."/>
            <person name="Sun C."/>
            <person name="Zou P."/>
            <person name="Liu Y."/>
            <person name="Dai S."/>
            <person name="Zhou R."/>
        </authorList>
    </citation>
    <scope>NUCLEOTIDE SEQUENCE [LARGE SCALE GENOMIC DNA]</scope>
</reference>
<name>A0ACB9REK0_9MYRT</name>
<accession>A0ACB9REK0</accession>
<evidence type="ECO:0000313" key="1">
    <source>
        <dbReference type="EMBL" id="KAI4375873.1"/>
    </source>
</evidence>